<dbReference type="AlphaFoldDB" id="A0A031WK91"/>
<proteinExistence type="predicted"/>
<gene>
    <name evidence="4" type="ORF">BN1095_330348</name>
    <name evidence="2" type="ORF">BN1096_630214</name>
    <name evidence="3" type="ORF">BN1097_640076</name>
    <name evidence="5" type="ORF">SAMEA1402399_01040</name>
</gene>
<evidence type="ECO:0000313" key="4">
    <source>
        <dbReference type="EMBL" id="CDT16729.1"/>
    </source>
</evidence>
<reference evidence="5 6" key="2">
    <citation type="submission" date="2019-02" db="EMBL/GenBank/DDBJ databases">
        <authorList>
            <consortium name="Pathogen Informatics"/>
        </authorList>
    </citation>
    <scope>NUCLEOTIDE SEQUENCE [LARGE SCALE GENOMIC DNA]</scope>
    <source>
        <strain evidence="6">clo34</strain>
        <strain evidence="5">Clo34</strain>
    </source>
</reference>
<sequence length="158" mass="17624">MVKKRLVAVVLSLAMISVGNFSYAHSGGHNSSGGHHNKNKSELTRYYCGGHSAHQHNKGFCPYASTKENSGVTISSVHNEKNHKNYFAEKGYNKGYEDGCKGLYNLSVTEAKSDNLYEKEILKSSYEKGYLIGYNEYKAKKVDDVMKKMLDIPMLASI</sequence>
<evidence type="ECO:0000313" key="5">
    <source>
        <dbReference type="EMBL" id="VFD30474.1"/>
    </source>
</evidence>
<evidence type="ECO:0000313" key="6">
    <source>
        <dbReference type="Proteomes" id="UP000411588"/>
    </source>
</evidence>
<dbReference type="RefSeq" id="WP_009902980.1">
    <property type="nucleotide sequence ID" value="NZ_BBYB01000003.1"/>
</dbReference>
<dbReference type="EMBL" id="CAADAN010000003">
    <property type="protein sequence ID" value="VFD30474.1"/>
    <property type="molecule type" value="Genomic_DNA"/>
</dbReference>
<feature type="chain" id="PRO_5044051959" description="YHYH domain-containing protein" evidence="1">
    <location>
        <begin position="27"/>
        <end position="158"/>
    </location>
</feature>
<name>A0A031WK91_CLODI</name>
<evidence type="ECO:0000313" key="2">
    <source>
        <dbReference type="EMBL" id="CDS88124.1"/>
    </source>
</evidence>
<dbReference type="EMBL" id="LK932517">
    <property type="protein sequence ID" value="CDS88124.1"/>
    <property type="molecule type" value="Genomic_DNA"/>
</dbReference>
<feature type="signal peptide" evidence="1">
    <location>
        <begin position="1"/>
        <end position="26"/>
    </location>
</feature>
<dbReference type="EMBL" id="LK932403">
    <property type="protein sequence ID" value="CDS88259.1"/>
    <property type="molecule type" value="Genomic_DNA"/>
</dbReference>
<evidence type="ECO:0008006" key="7">
    <source>
        <dbReference type="Google" id="ProtNLM"/>
    </source>
</evidence>
<dbReference type="Proteomes" id="UP000411588">
    <property type="component" value="Unassembled WGS sequence"/>
</dbReference>
<reference evidence="2" key="1">
    <citation type="submission" date="2014-07" db="EMBL/GenBank/DDBJ databases">
        <authorList>
            <person name="Monot Marc"/>
        </authorList>
    </citation>
    <scope>NUCLEOTIDE SEQUENCE</scope>
    <source>
        <strain evidence="4">7032989</strain>
        <strain evidence="3">7032994</strain>
    </source>
</reference>
<evidence type="ECO:0000256" key="1">
    <source>
        <dbReference type="SAM" id="SignalP"/>
    </source>
</evidence>
<accession>A0A031WK91</accession>
<dbReference type="EMBL" id="LK932994">
    <property type="protein sequence ID" value="CDT16729.1"/>
    <property type="molecule type" value="Genomic_DNA"/>
</dbReference>
<organism evidence="2">
    <name type="scientific">Clostridioides difficile</name>
    <name type="common">Peptoclostridium difficile</name>
    <dbReference type="NCBI Taxonomy" id="1496"/>
    <lineage>
        <taxon>Bacteria</taxon>
        <taxon>Bacillati</taxon>
        <taxon>Bacillota</taxon>
        <taxon>Clostridia</taxon>
        <taxon>Peptostreptococcales</taxon>
        <taxon>Peptostreptococcaceae</taxon>
        <taxon>Clostridioides</taxon>
    </lineage>
</organism>
<keyword evidence="1" id="KW-0732">Signal</keyword>
<evidence type="ECO:0000313" key="3">
    <source>
        <dbReference type="EMBL" id="CDS88259.1"/>
    </source>
</evidence>
<dbReference type="KEGG" id="pdf:CD630DERM_20670"/>
<protein>
    <recommendedName>
        <fullName evidence="7">YHYH domain-containing protein</fullName>
    </recommendedName>
</protein>